<accession>A0AA40VVG3</accession>
<dbReference type="RefSeq" id="WP_191762321.1">
    <property type="nucleotide sequence ID" value="NZ_VJXY01000101.1"/>
</dbReference>
<dbReference type="Proteomes" id="UP001165986">
    <property type="component" value="Unassembled WGS sequence"/>
</dbReference>
<dbReference type="EMBL" id="VJXY01000101">
    <property type="protein sequence ID" value="MBD6621000.1"/>
    <property type="molecule type" value="Genomic_DNA"/>
</dbReference>
<feature type="signal peptide" evidence="1">
    <location>
        <begin position="1"/>
        <end position="35"/>
    </location>
</feature>
<gene>
    <name evidence="2" type="ORF">FNW02_36055</name>
</gene>
<evidence type="ECO:0000256" key="1">
    <source>
        <dbReference type="SAM" id="SignalP"/>
    </source>
</evidence>
<name>A0AA40VVG3_9NOST</name>
<reference evidence="2" key="1">
    <citation type="submission" date="2019-07" db="EMBL/GenBank/DDBJ databases">
        <title>Toxilogical consequences of a new and cryptic species of cyanobacteria (Komarekiella delphini-convector) recovered from the epidermis of a bottlenose dolphin and 1500 ft. in the air.</title>
        <authorList>
            <person name="Brown A.O."/>
            <person name="Dvorak P."/>
            <person name="Villanueva C.D."/>
            <person name="Foss A.J."/>
            <person name="Garvey A.D."/>
            <person name="Gibson Q.A."/>
            <person name="Johansen J.R."/>
            <person name="Casamatta D.A."/>
        </authorList>
    </citation>
    <scope>NUCLEOTIDE SEQUENCE</scope>
    <source>
        <strain evidence="2">SJRDD-AB1</strain>
    </source>
</reference>
<proteinExistence type="predicted"/>
<sequence>MTEASIILKPTFTSNLKIKALLLLTAILLVWQAHANGEQQFSPLTPTQTQNLSRDLVPFGSQDFFREGKDLIDREIQLLRQRQAPSTEPLKINLVPQVKKDCSPSNKSDVSCK</sequence>
<evidence type="ECO:0000313" key="3">
    <source>
        <dbReference type="Proteomes" id="UP001165986"/>
    </source>
</evidence>
<protein>
    <submittedName>
        <fullName evidence="2">Uncharacterized protein</fullName>
    </submittedName>
</protein>
<keyword evidence="1" id="KW-0732">Signal</keyword>
<feature type="chain" id="PRO_5041274713" evidence="1">
    <location>
        <begin position="36"/>
        <end position="113"/>
    </location>
</feature>
<comment type="caution">
    <text evidence="2">The sequence shown here is derived from an EMBL/GenBank/DDBJ whole genome shotgun (WGS) entry which is preliminary data.</text>
</comment>
<evidence type="ECO:0000313" key="2">
    <source>
        <dbReference type="EMBL" id="MBD6621000.1"/>
    </source>
</evidence>
<keyword evidence="3" id="KW-1185">Reference proteome</keyword>
<organism evidence="2 3">
    <name type="scientific">Komarekiella delphini-convector SJRDD-AB1</name>
    <dbReference type="NCBI Taxonomy" id="2593771"/>
    <lineage>
        <taxon>Bacteria</taxon>
        <taxon>Bacillati</taxon>
        <taxon>Cyanobacteriota</taxon>
        <taxon>Cyanophyceae</taxon>
        <taxon>Nostocales</taxon>
        <taxon>Nostocaceae</taxon>
        <taxon>Komarekiella</taxon>
        <taxon>Komarekiella delphini-convector</taxon>
    </lineage>
</organism>
<dbReference type="AlphaFoldDB" id="A0AA40VVG3"/>